<organism evidence="3 4">
    <name type="scientific">Tahibacter soli</name>
    <dbReference type="NCBI Taxonomy" id="2983605"/>
    <lineage>
        <taxon>Bacteria</taxon>
        <taxon>Pseudomonadati</taxon>
        <taxon>Pseudomonadota</taxon>
        <taxon>Gammaproteobacteria</taxon>
        <taxon>Lysobacterales</taxon>
        <taxon>Rhodanobacteraceae</taxon>
        <taxon>Tahibacter</taxon>
    </lineage>
</organism>
<dbReference type="Gene3D" id="3.30.565.10">
    <property type="entry name" value="Histidine kinase-like ATPase, C-terminal domain"/>
    <property type="match status" value="1"/>
</dbReference>
<dbReference type="PANTHER" id="PTHR34220:SF7">
    <property type="entry name" value="SENSOR HISTIDINE KINASE YPDA"/>
    <property type="match status" value="1"/>
</dbReference>
<evidence type="ECO:0000259" key="2">
    <source>
        <dbReference type="Pfam" id="PF06580"/>
    </source>
</evidence>
<sequence length="364" mass="40390">MFATEEPPRGARPAETADADAVTDLAHHWLPDFCTWPVLFALMVVAELVALVIVLAPSDASVPTWQQLGVASLTVQWLAVLWTVCLCKSRPLLLKLAPWMAEFAAYGLMLATTALASWLLFSFDRALSLGFTGPEQSMARFVLRNSVICALVAAAVLRYFYVQEQWRERVRAEARARYQALQARIRPHFLFNSMNTIASLIRTRPAQAETAVEDLADLFRAALSKGDGRHTLGEELDLARGYLRIEELRLGARLTVRWDVDELPRDMVLPALLLQPLVENAVYHGVQPLEDGGTVRVVGRRVPGAIEIVVENPLPAASRRAPRGNGVALANIRGRIAYHFESRGALVVDEKTEAFVCTLRLPYD</sequence>
<evidence type="ECO:0000256" key="1">
    <source>
        <dbReference type="SAM" id="Phobius"/>
    </source>
</evidence>
<feature type="transmembrane region" description="Helical" evidence="1">
    <location>
        <begin position="33"/>
        <end position="56"/>
    </location>
</feature>
<evidence type="ECO:0000313" key="4">
    <source>
        <dbReference type="Proteomes" id="UP001139971"/>
    </source>
</evidence>
<protein>
    <submittedName>
        <fullName evidence="3">Sensor histidine kinase</fullName>
    </submittedName>
</protein>
<dbReference type="InterPro" id="IPR050640">
    <property type="entry name" value="Bact_2-comp_sensor_kinase"/>
</dbReference>
<dbReference type="EMBL" id="JAOVZO020000018">
    <property type="protein sequence ID" value="MDC8013717.1"/>
    <property type="molecule type" value="Genomic_DNA"/>
</dbReference>
<reference evidence="3" key="1">
    <citation type="submission" date="2023-02" db="EMBL/GenBank/DDBJ databases">
        <title>Tahibacter soli sp. nov. isolated from soil.</title>
        <authorList>
            <person name="Baek J.H."/>
            <person name="Lee J.K."/>
            <person name="Choi D.G."/>
            <person name="Jeon C.O."/>
        </authorList>
    </citation>
    <scope>NUCLEOTIDE SEQUENCE</scope>
    <source>
        <strain evidence="3">BL</strain>
    </source>
</reference>
<gene>
    <name evidence="3" type="ORF">OD750_014340</name>
</gene>
<name>A0A9X3YK20_9GAMM</name>
<feature type="transmembrane region" description="Helical" evidence="1">
    <location>
        <begin position="141"/>
        <end position="161"/>
    </location>
</feature>
<dbReference type="InterPro" id="IPR036890">
    <property type="entry name" value="HATPase_C_sf"/>
</dbReference>
<feature type="transmembrane region" description="Helical" evidence="1">
    <location>
        <begin position="99"/>
        <end position="121"/>
    </location>
</feature>
<dbReference type="InterPro" id="IPR010559">
    <property type="entry name" value="Sig_transdc_His_kin_internal"/>
</dbReference>
<dbReference type="Proteomes" id="UP001139971">
    <property type="component" value="Unassembled WGS sequence"/>
</dbReference>
<evidence type="ECO:0000313" key="3">
    <source>
        <dbReference type="EMBL" id="MDC8013717.1"/>
    </source>
</evidence>
<feature type="domain" description="Signal transduction histidine kinase internal region" evidence="2">
    <location>
        <begin position="176"/>
        <end position="254"/>
    </location>
</feature>
<accession>A0A9X3YK20</accession>
<comment type="caution">
    <text evidence="3">The sequence shown here is derived from an EMBL/GenBank/DDBJ whole genome shotgun (WGS) entry which is preliminary data.</text>
</comment>
<keyword evidence="3" id="KW-0418">Kinase</keyword>
<keyword evidence="1" id="KW-0812">Transmembrane</keyword>
<dbReference type="Pfam" id="PF06580">
    <property type="entry name" value="His_kinase"/>
    <property type="match status" value="1"/>
</dbReference>
<dbReference type="SUPFAM" id="SSF55874">
    <property type="entry name" value="ATPase domain of HSP90 chaperone/DNA topoisomerase II/histidine kinase"/>
    <property type="match status" value="1"/>
</dbReference>
<feature type="transmembrane region" description="Helical" evidence="1">
    <location>
        <begin position="68"/>
        <end position="87"/>
    </location>
</feature>
<keyword evidence="3" id="KW-0808">Transferase</keyword>
<keyword evidence="1" id="KW-1133">Transmembrane helix</keyword>
<dbReference type="RefSeq" id="WP_263542409.1">
    <property type="nucleotide sequence ID" value="NZ_JAOVZO020000018.1"/>
</dbReference>
<dbReference type="GO" id="GO:0016020">
    <property type="term" value="C:membrane"/>
    <property type="evidence" value="ECO:0007669"/>
    <property type="project" value="InterPro"/>
</dbReference>
<dbReference type="PANTHER" id="PTHR34220">
    <property type="entry name" value="SENSOR HISTIDINE KINASE YPDA"/>
    <property type="match status" value="1"/>
</dbReference>
<keyword evidence="4" id="KW-1185">Reference proteome</keyword>
<dbReference type="GO" id="GO:0000155">
    <property type="term" value="F:phosphorelay sensor kinase activity"/>
    <property type="evidence" value="ECO:0007669"/>
    <property type="project" value="InterPro"/>
</dbReference>
<keyword evidence="1" id="KW-0472">Membrane</keyword>
<dbReference type="AlphaFoldDB" id="A0A9X3YK20"/>
<proteinExistence type="predicted"/>